<dbReference type="CDD" id="cd03257">
    <property type="entry name" value="ABC_NikE_OppD_transporters"/>
    <property type="match status" value="2"/>
</dbReference>
<evidence type="ECO:0000256" key="1">
    <source>
        <dbReference type="ARBA" id="ARBA00005417"/>
    </source>
</evidence>
<dbReference type="PANTHER" id="PTHR43776">
    <property type="entry name" value="TRANSPORT ATP-BINDING PROTEIN"/>
    <property type="match status" value="1"/>
</dbReference>
<dbReference type="InterPro" id="IPR003439">
    <property type="entry name" value="ABC_transporter-like_ATP-bd"/>
</dbReference>
<dbReference type="GO" id="GO:0016887">
    <property type="term" value="F:ATP hydrolysis activity"/>
    <property type="evidence" value="ECO:0007669"/>
    <property type="project" value="InterPro"/>
</dbReference>
<feature type="domain" description="ABC transporter" evidence="5">
    <location>
        <begin position="270"/>
        <end position="516"/>
    </location>
</feature>
<dbReference type="SUPFAM" id="SSF52540">
    <property type="entry name" value="P-loop containing nucleoside triphosphate hydrolases"/>
    <property type="match status" value="2"/>
</dbReference>
<evidence type="ECO:0000256" key="3">
    <source>
        <dbReference type="ARBA" id="ARBA00022741"/>
    </source>
</evidence>
<dbReference type="InterPro" id="IPR003593">
    <property type="entry name" value="AAA+_ATPase"/>
</dbReference>
<evidence type="ECO:0000313" key="7">
    <source>
        <dbReference type="Proteomes" id="UP001139971"/>
    </source>
</evidence>
<dbReference type="InterPro" id="IPR027417">
    <property type="entry name" value="P-loop_NTPase"/>
</dbReference>
<accession>A0A9X4BLH7</accession>
<keyword evidence="2" id="KW-0813">Transport</keyword>
<organism evidence="6 7">
    <name type="scientific">Tahibacter soli</name>
    <dbReference type="NCBI Taxonomy" id="2983605"/>
    <lineage>
        <taxon>Bacteria</taxon>
        <taxon>Pseudomonadati</taxon>
        <taxon>Pseudomonadota</taxon>
        <taxon>Gammaproteobacteria</taxon>
        <taxon>Lysobacterales</taxon>
        <taxon>Rhodanobacteraceae</taxon>
        <taxon>Tahibacter</taxon>
    </lineage>
</organism>
<evidence type="ECO:0000313" key="6">
    <source>
        <dbReference type="EMBL" id="MDC8014264.1"/>
    </source>
</evidence>
<evidence type="ECO:0000256" key="4">
    <source>
        <dbReference type="ARBA" id="ARBA00022840"/>
    </source>
</evidence>
<dbReference type="Proteomes" id="UP001139971">
    <property type="component" value="Unassembled WGS sequence"/>
</dbReference>
<evidence type="ECO:0000256" key="2">
    <source>
        <dbReference type="ARBA" id="ARBA00022448"/>
    </source>
</evidence>
<dbReference type="PANTHER" id="PTHR43776:SF7">
    <property type="entry name" value="D,D-DIPEPTIDE TRANSPORT ATP-BINDING PROTEIN DDPF-RELATED"/>
    <property type="match status" value="1"/>
</dbReference>
<feature type="domain" description="ABC transporter" evidence="5">
    <location>
        <begin position="8"/>
        <end position="252"/>
    </location>
</feature>
<dbReference type="PROSITE" id="PS50893">
    <property type="entry name" value="ABC_TRANSPORTER_2"/>
    <property type="match status" value="2"/>
</dbReference>
<dbReference type="RefSeq" id="WP_263541900.1">
    <property type="nucleotide sequence ID" value="NZ_JAOVZO020000018.1"/>
</dbReference>
<dbReference type="InterPro" id="IPR050319">
    <property type="entry name" value="ABC_transp_ATP-bind"/>
</dbReference>
<protein>
    <submittedName>
        <fullName evidence="6">ABC transporter ATP-binding protein</fullName>
    </submittedName>
</protein>
<dbReference type="Gene3D" id="3.40.50.300">
    <property type="entry name" value="P-loop containing nucleotide triphosphate hydrolases"/>
    <property type="match status" value="2"/>
</dbReference>
<dbReference type="AlphaFoldDB" id="A0A9X4BLH7"/>
<name>A0A9X4BLH7_9GAMM</name>
<gene>
    <name evidence="6" type="ORF">OD750_017095</name>
</gene>
<keyword evidence="4 6" id="KW-0067">ATP-binding</keyword>
<dbReference type="GO" id="GO:0005524">
    <property type="term" value="F:ATP binding"/>
    <property type="evidence" value="ECO:0007669"/>
    <property type="project" value="UniProtKB-KW"/>
</dbReference>
<dbReference type="SMART" id="SM00382">
    <property type="entry name" value="AAA"/>
    <property type="match status" value="2"/>
</dbReference>
<dbReference type="InterPro" id="IPR017871">
    <property type="entry name" value="ABC_transporter-like_CS"/>
</dbReference>
<keyword evidence="3" id="KW-0547">Nucleotide-binding</keyword>
<proteinExistence type="inferred from homology"/>
<dbReference type="PROSITE" id="PS00211">
    <property type="entry name" value="ABC_TRANSPORTER_1"/>
    <property type="match status" value="2"/>
</dbReference>
<dbReference type="Pfam" id="PF00005">
    <property type="entry name" value="ABC_tran"/>
    <property type="match status" value="2"/>
</dbReference>
<dbReference type="GO" id="GO:0055085">
    <property type="term" value="P:transmembrane transport"/>
    <property type="evidence" value="ECO:0007669"/>
    <property type="project" value="UniProtKB-ARBA"/>
</dbReference>
<reference evidence="6" key="1">
    <citation type="submission" date="2023-02" db="EMBL/GenBank/DDBJ databases">
        <title>Tahibacter soli sp. nov. isolated from soil.</title>
        <authorList>
            <person name="Baek J.H."/>
            <person name="Lee J.K."/>
            <person name="Choi D.G."/>
            <person name="Jeon C.O."/>
        </authorList>
    </citation>
    <scope>NUCLEOTIDE SEQUENCE</scope>
    <source>
        <strain evidence="6">BL</strain>
    </source>
</reference>
<keyword evidence="7" id="KW-1185">Reference proteome</keyword>
<comment type="similarity">
    <text evidence="1">Belongs to the ABC transporter superfamily.</text>
</comment>
<dbReference type="EMBL" id="JAOVZO020000018">
    <property type="protein sequence ID" value="MDC8014264.1"/>
    <property type="molecule type" value="Genomic_DNA"/>
</dbReference>
<sequence>MSEPLLDVRGLSIALPGREDPVVANVDLSLAPGECLALVGASGSGKSLTAAALVGLAPRGARVTGAIRYAGRDYANADAQGLARLRGGIGMVWQDSLASLHPLRRIGAQIVENARLQRGLTRAQATTLAADLLAEVGVDAPRKRLRAYPHALSGGQRQRVAIALALAGAPRVLVADEATSALDATVQAQVVALLDRLRREHGLALLFVTHDLALARAIADRIAVMERGAIVEAAPSARVFEAPASAAARALVECRASPPIDRRVPGAALLRVDGLSASFAAGRWRPARPALAGVGFALRAGETLALVGESGSGKSTLARCLLGLKRADAGVLRFGDATIDLAQAGDWSAVRQRLQLVFQDPYASLDPHLTVQAIVAEPLVIHGRAASVRDAAPRVAELLDAVGLDAALAARYPHALSGGQRQRVAIARALALDPACLVLDEATSALDVLVQKKILDVLRTLQVARDVALLMITHDLDLAAGFAERIGVLWRGELVEIGASGDVFARPRHAHTRALVSARLPRR</sequence>
<evidence type="ECO:0000259" key="5">
    <source>
        <dbReference type="PROSITE" id="PS50893"/>
    </source>
</evidence>
<comment type="caution">
    <text evidence="6">The sequence shown here is derived from an EMBL/GenBank/DDBJ whole genome shotgun (WGS) entry which is preliminary data.</text>
</comment>
<dbReference type="NCBIfam" id="NF007739">
    <property type="entry name" value="PRK10419.1"/>
    <property type="match status" value="2"/>
</dbReference>